<dbReference type="PANTHER" id="PTHR30012:SF7">
    <property type="entry name" value="PROTEIN TRANSPORT PROTEIN HOFC HOMOLOG"/>
    <property type="match status" value="1"/>
</dbReference>
<dbReference type="OrthoDB" id="9805682at2"/>
<sequence>MATAGAAAAKKIKDYVFEWEGKDRNGRIVRGELRAGGEAMVNASLRRQGVLVTKVRKRRSSGGRSIRGKDIAVFTRQLSTMLRAGVPLLQSFDIVARGSSNPRLTRMLTDIRNDVETGTSLSASFRKHPLQFDALYCNLVEAGEAAGILETLLDRLATYQEKSIELQGKIRAALVYPVAVLAVAFVVIAIIMIFVVPSFQDIFKSFGADLPAPTLLVIALSGLFVQYWWAIFGGLGLGIYTFIQSWRRSPSLQMTMDKLLLRVPVFGPLVHKAAVARWSRTLSTMFAAGVPLVEALDSVGGAAGNAVFAKATEQIQRDVATGSALTSSMQTTGVFPNMVLQMSSIGEESGSLDQMLGKVADFYETEVDDAVKGLSTLMEPFIIVLLGTIIGGIVVAMYLPIFKLGQVV</sequence>
<feature type="transmembrane region" description="Helical" evidence="8">
    <location>
        <begin position="381"/>
        <end position="401"/>
    </location>
</feature>
<keyword evidence="4" id="KW-0997">Cell inner membrane</keyword>
<dbReference type="Pfam" id="PF00482">
    <property type="entry name" value="T2SSF"/>
    <property type="match status" value="2"/>
</dbReference>
<comment type="caution">
    <text evidence="10">The sequence shown here is derived from an EMBL/GenBank/DDBJ whole genome shotgun (WGS) entry which is preliminary data.</text>
</comment>
<evidence type="ECO:0000313" key="10">
    <source>
        <dbReference type="EMBL" id="PXW96970.1"/>
    </source>
</evidence>
<keyword evidence="7 8" id="KW-0472">Membrane</keyword>
<dbReference type="FunFam" id="1.20.81.30:FF:000001">
    <property type="entry name" value="Type II secretion system protein F"/>
    <property type="match status" value="2"/>
</dbReference>
<comment type="similarity">
    <text evidence="2">Belongs to the GSP F family.</text>
</comment>
<organism evidence="10 11">
    <name type="scientific">Sphaerotilus hippei</name>
    <dbReference type="NCBI Taxonomy" id="744406"/>
    <lineage>
        <taxon>Bacteria</taxon>
        <taxon>Pseudomonadati</taxon>
        <taxon>Pseudomonadota</taxon>
        <taxon>Betaproteobacteria</taxon>
        <taxon>Burkholderiales</taxon>
        <taxon>Sphaerotilaceae</taxon>
        <taxon>Sphaerotilus</taxon>
    </lineage>
</organism>
<dbReference type="PRINTS" id="PR00812">
    <property type="entry name" value="BCTERIALGSPF"/>
</dbReference>
<feature type="domain" description="Type II secretion system protein GspF" evidence="9">
    <location>
        <begin position="278"/>
        <end position="400"/>
    </location>
</feature>
<dbReference type="GO" id="GO:0005886">
    <property type="term" value="C:plasma membrane"/>
    <property type="evidence" value="ECO:0007669"/>
    <property type="project" value="UniProtKB-SubCell"/>
</dbReference>
<dbReference type="InterPro" id="IPR003004">
    <property type="entry name" value="GspF/PilC"/>
</dbReference>
<dbReference type="Proteomes" id="UP000247811">
    <property type="component" value="Unassembled WGS sequence"/>
</dbReference>
<evidence type="ECO:0000256" key="8">
    <source>
        <dbReference type="SAM" id="Phobius"/>
    </source>
</evidence>
<dbReference type="AlphaFoldDB" id="A0A318H628"/>
<dbReference type="EMBL" id="QJJS01000005">
    <property type="protein sequence ID" value="PXW96970.1"/>
    <property type="molecule type" value="Genomic_DNA"/>
</dbReference>
<reference evidence="10 11" key="1">
    <citation type="submission" date="2018-05" db="EMBL/GenBank/DDBJ databases">
        <title>Genomic Encyclopedia of Type Strains, Phase IV (KMG-IV): sequencing the most valuable type-strain genomes for metagenomic binning, comparative biology and taxonomic classification.</title>
        <authorList>
            <person name="Goeker M."/>
        </authorList>
    </citation>
    <scope>NUCLEOTIDE SEQUENCE [LARGE SCALE GENOMIC DNA]</scope>
    <source>
        <strain evidence="10 11">DSM 566</strain>
    </source>
</reference>
<proteinExistence type="inferred from homology"/>
<gene>
    <name evidence="10" type="ORF">C7444_10567</name>
</gene>
<evidence type="ECO:0000256" key="4">
    <source>
        <dbReference type="ARBA" id="ARBA00022519"/>
    </source>
</evidence>
<comment type="subcellular location">
    <subcellularLocation>
        <location evidence="1">Cell inner membrane</location>
        <topology evidence="1">Multi-pass membrane protein</topology>
    </subcellularLocation>
</comment>
<protein>
    <submittedName>
        <fullName evidence="10">Type IV pilus assembly protein PilC</fullName>
    </submittedName>
</protein>
<keyword evidence="5 8" id="KW-0812">Transmembrane</keyword>
<feature type="transmembrane region" description="Helical" evidence="8">
    <location>
        <begin position="173"/>
        <end position="196"/>
    </location>
</feature>
<dbReference type="InterPro" id="IPR018076">
    <property type="entry name" value="T2SS_GspF_dom"/>
</dbReference>
<keyword evidence="6 8" id="KW-1133">Transmembrane helix</keyword>
<keyword evidence="3" id="KW-1003">Cell membrane</keyword>
<evidence type="ECO:0000256" key="1">
    <source>
        <dbReference type="ARBA" id="ARBA00004429"/>
    </source>
</evidence>
<evidence type="ECO:0000256" key="6">
    <source>
        <dbReference type="ARBA" id="ARBA00022989"/>
    </source>
</evidence>
<evidence type="ECO:0000256" key="3">
    <source>
        <dbReference type="ARBA" id="ARBA00022475"/>
    </source>
</evidence>
<dbReference type="Gene3D" id="1.20.81.30">
    <property type="entry name" value="Type II secretion system (T2SS), domain F"/>
    <property type="match status" value="2"/>
</dbReference>
<evidence type="ECO:0000256" key="5">
    <source>
        <dbReference type="ARBA" id="ARBA00022692"/>
    </source>
</evidence>
<evidence type="ECO:0000256" key="7">
    <source>
        <dbReference type="ARBA" id="ARBA00023136"/>
    </source>
</evidence>
<evidence type="ECO:0000259" key="9">
    <source>
        <dbReference type="Pfam" id="PF00482"/>
    </source>
</evidence>
<accession>A0A318H628</accession>
<dbReference type="RefSeq" id="WP_110400127.1">
    <property type="nucleotide sequence ID" value="NZ_QJJS01000005.1"/>
</dbReference>
<keyword evidence="11" id="KW-1185">Reference proteome</keyword>
<evidence type="ECO:0000256" key="2">
    <source>
        <dbReference type="ARBA" id="ARBA00005745"/>
    </source>
</evidence>
<name>A0A318H628_9BURK</name>
<dbReference type="GO" id="GO:0015628">
    <property type="term" value="P:protein secretion by the type II secretion system"/>
    <property type="evidence" value="ECO:0007669"/>
    <property type="project" value="TreeGrafter"/>
</dbReference>
<dbReference type="PANTHER" id="PTHR30012">
    <property type="entry name" value="GENERAL SECRETION PATHWAY PROTEIN"/>
    <property type="match status" value="1"/>
</dbReference>
<feature type="domain" description="Type II secretion system protein GspF" evidence="9">
    <location>
        <begin position="74"/>
        <end position="197"/>
    </location>
</feature>
<feature type="transmembrane region" description="Helical" evidence="8">
    <location>
        <begin position="216"/>
        <end position="243"/>
    </location>
</feature>
<evidence type="ECO:0000313" key="11">
    <source>
        <dbReference type="Proteomes" id="UP000247811"/>
    </source>
</evidence>
<dbReference type="InterPro" id="IPR042094">
    <property type="entry name" value="T2SS_GspF_sf"/>
</dbReference>